<feature type="domain" description="DUF2007" evidence="1">
    <location>
        <begin position="10"/>
        <end position="70"/>
    </location>
</feature>
<accession>A0A0F9L4R2</accession>
<evidence type="ECO:0000259" key="1">
    <source>
        <dbReference type="Pfam" id="PF09413"/>
    </source>
</evidence>
<sequence length="77" mass="8498">MSSDYTKIYTGNPFITQLIITELNEAGIEPIVKDESESARLAGFAANIDGDREIHVHKGQVEKAADIVNRILADRKV</sequence>
<comment type="caution">
    <text evidence="2">The sequence shown here is derived from an EMBL/GenBank/DDBJ whole genome shotgun (WGS) entry which is preliminary data.</text>
</comment>
<dbReference type="AlphaFoldDB" id="A0A0F9L4R2"/>
<name>A0A0F9L4R2_9ZZZZ</name>
<protein>
    <recommendedName>
        <fullName evidence="1">DUF2007 domain-containing protein</fullName>
    </recommendedName>
</protein>
<reference evidence="2" key="1">
    <citation type="journal article" date="2015" name="Nature">
        <title>Complex archaea that bridge the gap between prokaryotes and eukaryotes.</title>
        <authorList>
            <person name="Spang A."/>
            <person name="Saw J.H."/>
            <person name="Jorgensen S.L."/>
            <person name="Zaremba-Niedzwiedzka K."/>
            <person name="Martijn J."/>
            <person name="Lind A.E."/>
            <person name="van Eijk R."/>
            <person name="Schleper C."/>
            <person name="Guy L."/>
            <person name="Ettema T.J."/>
        </authorList>
    </citation>
    <scope>NUCLEOTIDE SEQUENCE</scope>
</reference>
<dbReference type="InterPro" id="IPR018551">
    <property type="entry name" value="DUF2007"/>
</dbReference>
<dbReference type="Pfam" id="PF09413">
    <property type="entry name" value="DUF2007"/>
    <property type="match status" value="1"/>
</dbReference>
<dbReference type="EMBL" id="LAZR01011996">
    <property type="protein sequence ID" value="KKM48359.1"/>
    <property type="molecule type" value="Genomic_DNA"/>
</dbReference>
<proteinExistence type="predicted"/>
<organism evidence="2">
    <name type="scientific">marine sediment metagenome</name>
    <dbReference type="NCBI Taxonomy" id="412755"/>
    <lineage>
        <taxon>unclassified sequences</taxon>
        <taxon>metagenomes</taxon>
        <taxon>ecological metagenomes</taxon>
    </lineage>
</organism>
<gene>
    <name evidence="2" type="ORF">LCGC14_1557800</name>
</gene>
<evidence type="ECO:0000313" key="2">
    <source>
        <dbReference type="EMBL" id="KKM48359.1"/>
    </source>
</evidence>